<keyword evidence="2" id="KW-1185">Reference proteome</keyword>
<sequence length="181" mass="21095">MGLKGIVAENARELAVMINESLKTRERRYTLRPFNRFDIERSMWWIVPSADYPAFRFGKFFVDEVNGKFEVGLHIEKGLIQSIDNKPELVLNDTWAWYVFIDALANREVGERLTTIQESVGNDIGIAVRVEIPDLIEAGDERGKRLIQLRQGQWWDEQRKEPADLRILLDWIGSIEGISWY</sequence>
<name>A0A1M6TQX1_9BACL</name>
<reference evidence="2" key="1">
    <citation type="submission" date="2016-11" db="EMBL/GenBank/DDBJ databases">
        <authorList>
            <person name="Varghese N."/>
            <person name="Submissions S."/>
        </authorList>
    </citation>
    <scope>NUCLEOTIDE SEQUENCE [LARGE SCALE GENOMIC DNA]</scope>
    <source>
        <strain evidence="2">USBA-503</strain>
    </source>
</reference>
<proteinExistence type="predicted"/>
<dbReference type="STRING" id="1830138.SAMN05443507_11748"/>
<gene>
    <name evidence="1" type="ORF">SAMN05443507_11748</name>
</gene>
<organism evidence="1 2">
    <name type="scientific">Alicyclobacillus tolerans</name>
    <dbReference type="NCBI Taxonomy" id="90970"/>
    <lineage>
        <taxon>Bacteria</taxon>
        <taxon>Bacillati</taxon>
        <taxon>Bacillota</taxon>
        <taxon>Bacilli</taxon>
        <taxon>Bacillales</taxon>
        <taxon>Alicyclobacillaceae</taxon>
        <taxon>Alicyclobacillus</taxon>
    </lineage>
</organism>
<accession>A0A1M6TQX1</accession>
<dbReference type="AlphaFoldDB" id="A0A1M6TQX1"/>
<evidence type="ECO:0000313" key="1">
    <source>
        <dbReference type="EMBL" id="SHK59344.1"/>
    </source>
</evidence>
<protein>
    <submittedName>
        <fullName evidence="1">Uncharacterized protein</fullName>
    </submittedName>
</protein>
<dbReference type="EMBL" id="FRAF01000017">
    <property type="protein sequence ID" value="SHK59344.1"/>
    <property type="molecule type" value="Genomic_DNA"/>
</dbReference>
<dbReference type="Proteomes" id="UP000184016">
    <property type="component" value="Unassembled WGS sequence"/>
</dbReference>
<evidence type="ECO:0000313" key="2">
    <source>
        <dbReference type="Proteomes" id="UP000184016"/>
    </source>
</evidence>